<evidence type="ECO:0000313" key="1">
    <source>
        <dbReference type="EMBL" id="BES81631.1"/>
    </source>
</evidence>
<dbReference type="EMBL" id="AP028907">
    <property type="protein sequence ID" value="BES81631.1"/>
    <property type="molecule type" value="Genomic_DNA"/>
</dbReference>
<dbReference type="GeneID" id="89289216"/>
<dbReference type="Proteomes" id="UP001341135">
    <property type="component" value="Chromosome"/>
</dbReference>
<keyword evidence="2" id="KW-1185">Reference proteome</keyword>
<protein>
    <submittedName>
        <fullName evidence="1">Uncharacterized protein</fullName>
    </submittedName>
</protein>
<dbReference type="RefSeq" id="WP_338252878.1">
    <property type="nucleotide sequence ID" value="NZ_AP028907.1"/>
</dbReference>
<name>A0ABN6ZMZ3_9CREN</name>
<organism evidence="1 2">
    <name type="scientific">Pyrodictium abyssi</name>
    <dbReference type="NCBI Taxonomy" id="54256"/>
    <lineage>
        <taxon>Archaea</taxon>
        <taxon>Thermoproteota</taxon>
        <taxon>Thermoprotei</taxon>
        <taxon>Desulfurococcales</taxon>
        <taxon>Pyrodictiaceae</taxon>
        <taxon>Pyrodictium</taxon>
    </lineage>
</organism>
<gene>
    <name evidence="1" type="ORF">PABY_11980</name>
</gene>
<evidence type="ECO:0000313" key="2">
    <source>
        <dbReference type="Proteomes" id="UP001341135"/>
    </source>
</evidence>
<accession>A0ABN6ZMZ3</accession>
<sequence length="148" mass="16921">MVYEFLNGPSVPIYFRAERLGDAERVLQGDEEEWSCEAEPEACNALDTYRWLVSVARSCHTRELGFAFHVHSTGPFAVLVVDGAVHTWGRRPELYLSAWAAGSYGAREFAEALRWARSLLKRRCHGLPRLPQGLYERLERLLERGDAR</sequence>
<reference evidence="1 2" key="1">
    <citation type="submission" date="2023-09" db="EMBL/GenBank/DDBJ databases">
        <title>Pyrofollis japonicus gen. nov. sp. nov., a novel member of the family Pyrodictiaceae isolated from the Iheya North hydrothermal field.</title>
        <authorList>
            <person name="Miyazaki U."/>
            <person name="Sanari M."/>
            <person name="Tame A."/>
            <person name="Kitajima M."/>
            <person name="Okamoto A."/>
            <person name="Sawayama S."/>
            <person name="Miyazaki J."/>
            <person name="Takai K."/>
            <person name="Nakagawa S."/>
        </authorList>
    </citation>
    <scope>NUCLEOTIDE SEQUENCE [LARGE SCALE GENOMIC DNA]</scope>
    <source>
        <strain evidence="1 2">AV2</strain>
    </source>
</reference>
<proteinExistence type="predicted"/>